<dbReference type="Proteomes" id="UP000230066">
    <property type="component" value="Unassembled WGS sequence"/>
</dbReference>
<evidence type="ECO:0000256" key="1">
    <source>
        <dbReference type="ARBA" id="ARBA00004141"/>
    </source>
</evidence>
<feature type="transmembrane region" description="Helical" evidence="5">
    <location>
        <begin position="171"/>
        <end position="199"/>
    </location>
</feature>
<dbReference type="PANTHER" id="PTHR19282">
    <property type="entry name" value="TETRASPANIN"/>
    <property type="match status" value="1"/>
</dbReference>
<name>A0A4E0RC87_FASHE</name>
<sequence length="208" mass="22467">MCSSLIVPKACGIGLICVGSLAESSLQTIGQNDQSQIGGMVIAVITMGCIILLTGFLGFCGAFLKNACMLVFYGILLGILTAGLLASGIAGLILRQEVPSMISKNLLPIYSEYESNQEVKKLIDIVQFKKLVNLLRSLLLVVRFLEPQTPSFVFKFQSCEEALENFLQGNLVGIAIALFVIAFIQVMSMVFAACVIRAIHNINRNLSS</sequence>
<dbReference type="GO" id="GO:0005886">
    <property type="term" value="C:plasma membrane"/>
    <property type="evidence" value="ECO:0007669"/>
    <property type="project" value="TreeGrafter"/>
</dbReference>
<keyword evidence="7" id="KW-1185">Reference proteome</keyword>
<keyword evidence="2 5" id="KW-0812">Transmembrane</keyword>
<dbReference type="PRINTS" id="PR00259">
    <property type="entry name" value="TMFOUR"/>
</dbReference>
<keyword evidence="3 5" id="KW-1133">Transmembrane helix</keyword>
<evidence type="ECO:0000313" key="6">
    <source>
        <dbReference type="EMBL" id="THD26279.1"/>
    </source>
</evidence>
<dbReference type="PANTHER" id="PTHR19282:SF544">
    <property type="entry name" value="TETRASPANIN"/>
    <property type="match status" value="1"/>
</dbReference>
<gene>
    <name evidence="6" type="ORF">D915_002969</name>
</gene>
<comment type="subcellular location">
    <subcellularLocation>
        <location evidence="1">Membrane</location>
        <topology evidence="1">Multi-pass membrane protein</topology>
    </subcellularLocation>
</comment>
<dbReference type="EMBL" id="JXXN02000796">
    <property type="protein sequence ID" value="THD26279.1"/>
    <property type="molecule type" value="Genomic_DNA"/>
</dbReference>
<evidence type="ECO:0000256" key="3">
    <source>
        <dbReference type="ARBA" id="ARBA00022989"/>
    </source>
</evidence>
<evidence type="ECO:0000313" key="7">
    <source>
        <dbReference type="Proteomes" id="UP000230066"/>
    </source>
</evidence>
<comment type="caution">
    <text evidence="6">The sequence shown here is derived from an EMBL/GenBank/DDBJ whole genome shotgun (WGS) entry which is preliminary data.</text>
</comment>
<dbReference type="AlphaFoldDB" id="A0A4E0RC87"/>
<protein>
    <submittedName>
        <fullName evidence="6">Tetraspanin</fullName>
    </submittedName>
</protein>
<reference evidence="6" key="1">
    <citation type="submission" date="2019-03" db="EMBL/GenBank/DDBJ databases">
        <title>Improved annotation for the trematode Fasciola hepatica.</title>
        <authorList>
            <person name="Choi Y.-J."/>
            <person name="Martin J."/>
            <person name="Mitreva M."/>
        </authorList>
    </citation>
    <scope>NUCLEOTIDE SEQUENCE [LARGE SCALE GENOMIC DNA]</scope>
</reference>
<keyword evidence="4 5" id="KW-0472">Membrane</keyword>
<proteinExistence type="predicted"/>
<evidence type="ECO:0000256" key="4">
    <source>
        <dbReference type="ARBA" id="ARBA00023136"/>
    </source>
</evidence>
<feature type="transmembrane region" description="Helical" evidence="5">
    <location>
        <begin position="38"/>
        <end position="64"/>
    </location>
</feature>
<evidence type="ECO:0000256" key="5">
    <source>
        <dbReference type="SAM" id="Phobius"/>
    </source>
</evidence>
<accession>A0A4E0RC87</accession>
<dbReference type="InterPro" id="IPR018499">
    <property type="entry name" value="Tetraspanin/Peripherin"/>
</dbReference>
<dbReference type="Pfam" id="PF00335">
    <property type="entry name" value="Tetraspanin"/>
    <property type="match status" value="1"/>
</dbReference>
<evidence type="ECO:0000256" key="2">
    <source>
        <dbReference type="ARBA" id="ARBA00022692"/>
    </source>
</evidence>
<organism evidence="6 7">
    <name type="scientific">Fasciola hepatica</name>
    <name type="common">Liver fluke</name>
    <dbReference type="NCBI Taxonomy" id="6192"/>
    <lineage>
        <taxon>Eukaryota</taxon>
        <taxon>Metazoa</taxon>
        <taxon>Spiralia</taxon>
        <taxon>Lophotrochozoa</taxon>
        <taxon>Platyhelminthes</taxon>
        <taxon>Trematoda</taxon>
        <taxon>Digenea</taxon>
        <taxon>Plagiorchiida</taxon>
        <taxon>Echinostomata</taxon>
        <taxon>Echinostomatoidea</taxon>
        <taxon>Fasciolidae</taxon>
        <taxon>Fasciola</taxon>
    </lineage>
</organism>
<feature type="transmembrane region" description="Helical" evidence="5">
    <location>
        <begin position="71"/>
        <end position="94"/>
    </location>
</feature>